<dbReference type="RefSeq" id="WP_011458207.1">
    <property type="nucleotide sequence ID" value="NC_007899.1"/>
</dbReference>
<evidence type="ECO:0000313" key="5">
    <source>
        <dbReference type="Proteomes" id="UP000001260"/>
    </source>
</evidence>
<evidence type="ECO:0000256" key="3">
    <source>
        <dbReference type="SAM" id="SignalP"/>
    </source>
</evidence>
<dbReference type="OrthoDB" id="17748at2"/>
<protein>
    <submittedName>
        <fullName evidence="4">Uncharacterized protein</fullName>
    </submittedName>
</protein>
<keyword evidence="3" id="KW-0732">Signal</keyword>
<dbReference type="HOGENOM" id="CLU_656720_0_0_0"/>
<feature type="region of interest" description="Disordered" evidence="1">
    <location>
        <begin position="353"/>
        <end position="396"/>
    </location>
</feature>
<gene>
    <name evidence="4" type="ordered locus">CF0656</name>
</gene>
<organism evidence="4 5">
    <name type="scientific">Chlamydia felis (strain Fe/C-56)</name>
    <name type="common">Chlamydophila felis</name>
    <dbReference type="NCBI Taxonomy" id="264202"/>
    <lineage>
        <taxon>Bacteria</taxon>
        <taxon>Pseudomonadati</taxon>
        <taxon>Chlamydiota</taxon>
        <taxon>Chlamydiia</taxon>
        <taxon>Chlamydiales</taxon>
        <taxon>Chlamydiaceae</taxon>
        <taxon>Chlamydia/Chlamydophila group</taxon>
        <taxon>Chlamydia</taxon>
    </lineage>
</organism>
<evidence type="ECO:0000256" key="2">
    <source>
        <dbReference type="SAM" id="Phobius"/>
    </source>
</evidence>
<feature type="chain" id="PRO_5004203368" evidence="3">
    <location>
        <begin position="29"/>
        <end position="493"/>
    </location>
</feature>
<dbReference type="STRING" id="264202.gene:10544483"/>
<keyword evidence="2" id="KW-1133">Transmembrane helix</keyword>
<proteinExistence type="predicted"/>
<evidence type="ECO:0000256" key="1">
    <source>
        <dbReference type="SAM" id="MobiDB-lite"/>
    </source>
</evidence>
<accession>Q253W0</accession>
<dbReference type="EMBL" id="AP006861">
    <property type="protein sequence ID" value="BAE81428.1"/>
    <property type="molecule type" value="Genomic_DNA"/>
</dbReference>
<keyword evidence="5" id="KW-1185">Reference proteome</keyword>
<keyword evidence="2" id="KW-0812">Transmembrane</keyword>
<name>Q253W0_CHLFF</name>
<reference evidence="4 5" key="1">
    <citation type="journal article" date="2006" name="DNA Res.">
        <title>Genome sequence of the cat pathogen, Chlamydophila felis.</title>
        <authorList>
            <person name="Azuma Y."/>
            <person name="Hirakawa H."/>
            <person name="Yamashita A."/>
            <person name="Cai Y."/>
            <person name="Rahman M.A."/>
            <person name="Suzuki H."/>
            <person name="Mitaku S."/>
            <person name="Toh H."/>
            <person name="Goto S."/>
            <person name="Murakami T."/>
            <person name="Sugi K."/>
            <person name="Hayashi H."/>
            <person name="Fukushi H."/>
            <person name="Hattori M."/>
            <person name="Kuhara S."/>
            <person name="Shirai M."/>
        </authorList>
    </citation>
    <scope>NUCLEOTIDE SEQUENCE [LARGE SCALE GENOMIC DNA]</scope>
    <source>
        <strain evidence="4 5">Fe/C-56</strain>
    </source>
</reference>
<keyword evidence="2" id="KW-0472">Membrane</keyword>
<sequence>MMSSKRTSQLAMLSILLTFSHSVSYASAAVSPFEVSSSYVDESLIALESRPNKKELRLQKIQEHRLAQQKEKEAGKDKEVNRSSLLLVSKLNQEKRDRRQERQKQSLSFLEKRRLREEKRKKEQVSLNQQIHEGIGVCESFVQNRALALLTRGGQYSRRCKKARGCEQNAVVSNQMKKRTGMLIGTPSNETPGWFLKTTIVKEGDQPAFDNLVVNDSAISTSDLSAREKTEMHEQAGARVRESSSKTPRSFLKTMVVNREAKILSESKEENQVVREFKDGPVLPIFVRPDAEAVALKERDKLIQDLAREQRIAKRKSSREALEARVKENKIARGGKITSTLRYDVEKAAAVKVKRNSSVNPQVRAQKASNTRRSARNEQNAQEPSQNVKSDSSDKQNQVANNLVTDDYYGVAASAGNTNVKSYLSAKQYRCDSSETDWPCSSCVAKRRTHTSISVCTTVVTVIAMIVGAIIIANASDSTSSTGGTTPPPKPTP</sequence>
<evidence type="ECO:0000313" key="4">
    <source>
        <dbReference type="EMBL" id="BAE81428.1"/>
    </source>
</evidence>
<dbReference type="KEGG" id="cfe:BAE81428.1"/>
<feature type="transmembrane region" description="Helical" evidence="2">
    <location>
        <begin position="452"/>
        <end position="473"/>
    </location>
</feature>
<feature type="compositionally biased region" description="Polar residues" evidence="1">
    <location>
        <begin position="356"/>
        <end position="396"/>
    </location>
</feature>
<feature type="signal peptide" evidence="3">
    <location>
        <begin position="1"/>
        <end position="28"/>
    </location>
</feature>
<dbReference type="Proteomes" id="UP000001260">
    <property type="component" value="Chromosome"/>
</dbReference>
<dbReference type="AlphaFoldDB" id="Q253W0"/>